<dbReference type="EMBL" id="CAXJRC010000042">
    <property type="protein sequence ID" value="CAL2107967.1"/>
    <property type="molecule type" value="Genomic_DNA"/>
</dbReference>
<keyword evidence="3" id="KW-1185">Reference proteome</keyword>
<dbReference type="RefSeq" id="WP_348739546.1">
    <property type="nucleotide sequence ID" value="NZ_CAXJRC010000042.1"/>
</dbReference>
<dbReference type="Proteomes" id="UP001497602">
    <property type="component" value="Unassembled WGS sequence"/>
</dbReference>
<evidence type="ECO:0000259" key="1">
    <source>
        <dbReference type="Pfam" id="PF08845"/>
    </source>
</evidence>
<comment type="caution">
    <text evidence="2">The sequence shown here is derived from an EMBL/GenBank/DDBJ whole genome shotgun (WGS) entry which is preliminary data.</text>
</comment>
<reference evidence="2 3" key="1">
    <citation type="submission" date="2024-05" db="EMBL/GenBank/DDBJ databases">
        <authorList>
            <person name="Duchaud E."/>
        </authorList>
    </citation>
    <scope>NUCLEOTIDE SEQUENCE [LARGE SCALE GENOMIC DNA]</scope>
    <source>
        <strain evidence="2">Ena-SAMPLE-TAB-13-05-2024-13:56:06:370-140305</strain>
    </source>
</reference>
<sequence>MGRFRKLKVYQKFQSREWKSIVVPEIRLGGKWLHALGFEIGEEIEVKQQKNKLTIKVIKEEE</sequence>
<proteinExistence type="predicted"/>
<dbReference type="Pfam" id="PF08845">
    <property type="entry name" value="SymE_toxin"/>
    <property type="match status" value="1"/>
</dbReference>
<evidence type="ECO:0000313" key="2">
    <source>
        <dbReference type="EMBL" id="CAL2107967.1"/>
    </source>
</evidence>
<feature type="domain" description="Toxin SymE-like" evidence="1">
    <location>
        <begin position="5"/>
        <end position="56"/>
    </location>
</feature>
<gene>
    <name evidence="2" type="ORF">T190115A13A_50209</name>
</gene>
<protein>
    <submittedName>
        <fullName evidence="2">Toxic protein SymE</fullName>
    </submittedName>
</protein>
<organism evidence="2 3">
    <name type="scientific">Tenacibaculum vairaonense</name>
    <dbReference type="NCBI Taxonomy" id="3137860"/>
    <lineage>
        <taxon>Bacteria</taxon>
        <taxon>Pseudomonadati</taxon>
        <taxon>Bacteroidota</taxon>
        <taxon>Flavobacteriia</taxon>
        <taxon>Flavobacteriales</taxon>
        <taxon>Flavobacteriaceae</taxon>
        <taxon>Tenacibaculum</taxon>
    </lineage>
</organism>
<dbReference type="InterPro" id="IPR014944">
    <property type="entry name" value="Toxin_SymE-like"/>
</dbReference>
<evidence type="ECO:0000313" key="3">
    <source>
        <dbReference type="Proteomes" id="UP001497602"/>
    </source>
</evidence>
<accession>A0ABP1FHE3</accession>
<name>A0ABP1FHE3_9FLAO</name>